<keyword evidence="4" id="KW-1185">Reference proteome</keyword>
<proteinExistence type="predicted"/>
<dbReference type="OrthoDB" id="5479785at2"/>
<feature type="region of interest" description="Disordered" evidence="2">
    <location>
        <begin position="65"/>
        <end position="86"/>
    </location>
</feature>
<reference evidence="4" key="1">
    <citation type="submission" date="2016-10" db="EMBL/GenBank/DDBJ databases">
        <authorList>
            <person name="Varghese N."/>
            <person name="Submissions S."/>
        </authorList>
    </citation>
    <scope>NUCLEOTIDE SEQUENCE [LARGE SCALE GENOMIC DNA]</scope>
    <source>
        <strain evidence="4">DSM 17044</strain>
    </source>
</reference>
<keyword evidence="1" id="KW-0732">Signal</keyword>
<evidence type="ECO:0000313" key="3">
    <source>
        <dbReference type="EMBL" id="SEM26423.1"/>
    </source>
</evidence>
<evidence type="ECO:0000256" key="2">
    <source>
        <dbReference type="SAM" id="MobiDB-lite"/>
    </source>
</evidence>
<gene>
    <name evidence="3" type="ORF">SAMN05444354_11412</name>
</gene>
<keyword evidence="3" id="KW-0121">Carboxypeptidase</keyword>
<protein>
    <submittedName>
        <fullName evidence="3">Carboxypeptidase regulatory-like domain-containing protein</fullName>
    </submittedName>
</protein>
<dbReference type="Proteomes" id="UP000182719">
    <property type="component" value="Unassembled WGS sequence"/>
</dbReference>
<dbReference type="InterPro" id="IPR013784">
    <property type="entry name" value="Carb-bd-like_fold"/>
</dbReference>
<organism evidence="3 4">
    <name type="scientific">Stigmatella aurantiaca</name>
    <dbReference type="NCBI Taxonomy" id="41"/>
    <lineage>
        <taxon>Bacteria</taxon>
        <taxon>Pseudomonadati</taxon>
        <taxon>Myxococcota</taxon>
        <taxon>Myxococcia</taxon>
        <taxon>Myxococcales</taxon>
        <taxon>Cystobacterineae</taxon>
        <taxon>Archangiaceae</taxon>
        <taxon>Stigmatella</taxon>
    </lineage>
</organism>
<dbReference type="GO" id="GO:0004180">
    <property type="term" value="F:carboxypeptidase activity"/>
    <property type="evidence" value="ECO:0007669"/>
    <property type="project" value="UniProtKB-KW"/>
</dbReference>
<keyword evidence="3" id="KW-0645">Protease</keyword>
<dbReference type="Pfam" id="PF13620">
    <property type="entry name" value="CarboxypepD_reg"/>
    <property type="match status" value="4"/>
</dbReference>
<keyword evidence="3" id="KW-0378">Hydrolase</keyword>
<dbReference type="InterPro" id="IPR051417">
    <property type="entry name" value="SDr/BOS_complex"/>
</dbReference>
<dbReference type="EMBL" id="FOAP01000014">
    <property type="protein sequence ID" value="SEM26423.1"/>
    <property type="molecule type" value="Genomic_DNA"/>
</dbReference>
<evidence type="ECO:0000313" key="4">
    <source>
        <dbReference type="Proteomes" id="UP000182719"/>
    </source>
</evidence>
<evidence type="ECO:0000256" key="1">
    <source>
        <dbReference type="ARBA" id="ARBA00022729"/>
    </source>
</evidence>
<dbReference type="RefSeq" id="WP_075008876.1">
    <property type="nucleotide sequence ID" value="NZ_FOAP01000014.1"/>
</dbReference>
<name>A0A1H7WY31_STIAU</name>
<sequence>MKQSLAGVAAVAVAVSVVGLWFLGEPIEPEEALAGTTVVRGTGEALARVELRLIPRALLSSLQDPGEVDARQQHVTSSTGSGEFRFSGVPPGKYRLEAQAPGHVPYVLPLVRVPFANPLTLDLLRGVTVEGSTVTAEGTPVPGATVRATGQTQATALTDAQGRFSFTLPPGRQALSAVRAQEAGALGAPIPVSLDQPLRGLRIVLGAGARLEGHVTRPDGSPVLGARVEVFAEGIHAPDHRVGTDATGAFHLLPLAPGTYRVQASSPEGGQSPPQPVELTAGARVALTLIPEAKGPAPGESAHRLQGHVIDSRGHAVRDFHLEVTPLDTEETRALDFMGDRFELALSPGRYRLYVSLADGERTEWTFDTEAHALTPLDVRVYPGVALSGRVVDPVTREPLKDITVLTARYGLAVTQADGRFGFRDLPPGAHTLTLQRPGAKAFHPVTLEPGKAQELGDLPFVPAPPAPR</sequence>
<accession>A0A1H7WY31</accession>
<dbReference type="InterPro" id="IPR008969">
    <property type="entry name" value="CarboxyPept-like_regulatory"/>
</dbReference>
<dbReference type="SUPFAM" id="SSF49452">
    <property type="entry name" value="Starch-binding domain-like"/>
    <property type="match status" value="3"/>
</dbReference>
<dbReference type="Gene3D" id="2.60.40.1120">
    <property type="entry name" value="Carboxypeptidase-like, regulatory domain"/>
    <property type="match status" value="4"/>
</dbReference>
<dbReference type="PANTHER" id="PTHR23303:SF14">
    <property type="entry name" value="BOS COMPLEX SUBUNIT NOMO1-RELATED"/>
    <property type="match status" value="1"/>
</dbReference>
<dbReference type="AlphaFoldDB" id="A0A1H7WY31"/>
<dbReference type="SUPFAM" id="SSF49464">
    <property type="entry name" value="Carboxypeptidase regulatory domain-like"/>
    <property type="match status" value="1"/>
</dbReference>
<dbReference type="GO" id="GO:0030246">
    <property type="term" value="F:carbohydrate binding"/>
    <property type="evidence" value="ECO:0007669"/>
    <property type="project" value="InterPro"/>
</dbReference>
<dbReference type="PANTHER" id="PTHR23303">
    <property type="entry name" value="CARBOXYPEPTIDASE REGULATORY REGION-CONTAINING"/>
    <property type="match status" value="1"/>
</dbReference>